<dbReference type="GO" id="GO:0043546">
    <property type="term" value="F:molybdopterin cofactor binding"/>
    <property type="evidence" value="ECO:0007669"/>
    <property type="project" value="InterPro"/>
</dbReference>
<dbReference type="AlphaFoldDB" id="A0A0U2MAD2"/>
<dbReference type="InterPro" id="IPR006963">
    <property type="entry name" value="Mopterin_OxRdtase_4Fe-4S_dom"/>
</dbReference>
<evidence type="ECO:0000256" key="2">
    <source>
        <dbReference type="ARBA" id="ARBA00010312"/>
    </source>
</evidence>
<comment type="similarity">
    <text evidence="2">Belongs to the prokaryotic molybdopterin-containing oxidoreductase family.</text>
</comment>
<dbReference type="InterPro" id="IPR006655">
    <property type="entry name" value="Mopterin_OxRdtase_prok_CS"/>
</dbReference>
<dbReference type="PANTHER" id="PTHR43742">
    <property type="entry name" value="TRIMETHYLAMINE-N-OXIDE REDUCTASE"/>
    <property type="match status" value="1"/>
</dbReference>
<dbReference type="SMART" id="SM00926">
    <property type="entry name" value="Molybdop_Fe4S4"/>
    <property type="match status" value="1"/>
</dbReference>
<dbReference type="SUPFAM" id="SSF53706">
    <property type="entry name" value="Formate dehydrogenase/DMSO reductase, domains 1-3"/>
    <property type="match status" value="1"/>
</dbReference>
<dbReference type="Pfam" id="PF04879">
    <property type="entry name" value="Molybdop_Fe4S4"/>
    <property type="match status" value="1"/>
</dbReference>
<dbReference type="Gene3D" id="3.40.228.10">
    <property type="entry name" value="Dimethylsulfoxide Reductase, domain 2"/>
    <property type="match status" value="2"/>
</dbReference>
<evidence type="ECO:0000256" key="9">
    <source>
        <dbReference type="ARBA" id="ARBA00023014"/>
    </source>
</evidence>
<dbReference type="Pfam" id="PF00384">
    <property type="entry name" value="Molybdopterin"/>
    <property type="match status" value="1"/>
</dbReference>
<dbReference type="Proteomes" id="UP000060778">
    <property type="component" value="Chromosome"/>
</dbReference>
<keyword evidence="9" id="KW-0411">Iron-sulfur</keyword>
<sequence>MKEIREVPHICRMCTASCSVIMEVMDGEVVRIRGNPNAIYHNDGRICPRGNSGIYLQDMPSRLTKPLIRNGGRRGEWNFRESSYQEALSIVANEIRMLKEKGESNKVVVILGQAIAARHNPEVVGALSKALGTPNVIVMPLSTCIGSKLVAWGFSGVPGHHAYLVPDYKRTRFYLSFGRNLGGSVAVGQTRKAGIGKRKYELVVVDPRLSEWAIVADKWIPIRPGTDLALLLALINVILNEKLYDEEYLIKYTNAPMLVNPTTLEPIETKEVKLKNPMKEFSAIDFLVYDEASESFKFSREAKLPSLYFEGDYNGVKVTTVFNVLRKHVEEYTPEWAEEVTGVPASVIRDLAKEMGSVKPVSIEPGWSANKFYNHFQTYRAAAVLSILLGSLLRRGGVVLSMGGITTVLQRGSPPVAGPPVSDKPSDLWSQENETEIELSDGTKTKGPLLPWGRNYFGLLKLIEKERGWVILVLGGNPARTMMGEAFQKIARSKNVNLIFDFGLLKDDTVLYSDVFIPECSYLERPNQVSGIPFSLAKGFMVGGQALDSDCKAFHEFVLDLLKEVDSNAIEAYARGVAKAICPACEEELVEVAKKYSGEKHFFTNELIKLQCEKMGINYNDIMKNGIVYQTSEEWGLEMNEKILTNGWLNTASGKVEILPLKLLNLIKKRKGEIKPEWHPLPTWVPPLWMRGALGKDEFVATTGKLRNMSYTSTQDNPVLAYLLDDTGIWINKARAKELGIENGDLIEVCSEWGCVRGPAKVTNAIEPTTVFIPANYGFEVDLPFAKYKYLALNKLQTPYHIDPITGTHLLVDFKVKVKKVM</sequence>
<comment type="cofactor">
    <cofactor evidence="1">
        <name>Mo-bis(molybdopterin guanine dinucleotide)</name>
        <dbReference type="ChEBI" id="CHEBI:60539"/>
    </cofactor>
</comment>
<reference evidence="11 12" key="1">
    <citation type="submission" date="2013-11" db="EMBL/GenBank/DDBJ databases">
        <title>Comparative genomics of Ignicoccus.</title>
        <authorList>
            <person name="Podar M."/>
        </authorList>
    </citation>
    <scope>NUCLEOTIDE SEQUENCE [LARGE SCALE GENOMIC DNA]</scope>
    <source>
        <strain evidence="11 12">DSM 13165</strain>
    </source>
</reference>
<dbReference type="GO" id="GO:0046872">
    <property type="term" value="F:metal ion binding"/>
    <property type="evidence" value="ECO:0007669"/>
    <property type="project" value="UniProtKB-KW"/>
</dbReference>
<dbReference type="SUPFAM" id="SSF50692">
    <property type="entry name" value="ADC-like"/>
    <property type="match status" value="1"/>
</dbReference>
<dbReference type="GO" id="GO:0016491">
    <property type="term" value="F:oxidoreductase activity"/>
    <property type="evidence" value="ECO:0007669"/>
    <property type="project" value="UniProtKB-KW"/>
</dbReference>
<keyword evidence="12" id="KW-1185">Reference proteome</keyword>
<evidence type="ECO:0000256" key="6">
    <source>
        <dbReference type="ARBA" id="ARBA00022729"/>
    </source>
</evidence>
<dbReference type="RefSeq" id="WP_075049229.1">
    <property type="nucleotide sequence ID" value="NZ_CP006867.1"/>
</dbReference>
<organism evidence="11 12">
    <name type="scientific">Ignicoccus islandicus DSM 13165</name>
    <dbReference type="NCBI Taxonomy" id="940295"/>
    <lineage>
        <taxon>Archaea</taxon>
        <taxon>Thermoproteota</taxon>
        <taxon>Thermoprotei</taxon>
        <taxon>Desulfurococcales</taxon>
        <taxon>Desulfurococcaceae</taxon>
        <taxon>Ignicoccus</taxon>
    </lineage>
</organism>
<keyword evidence="5" id="KW-0479">Metal-binding</keyword>
<dbReference type="GeneID" id="30679577"/>
<evidence type="ECO:0000256" key="3">
    <source>
        <dbReference type="ARBA" id="ARBA00022485"/>
    </source>
</evidence>
<keyword evidence="6" id="KW-0732">Signal</keyword>
<dbReference type="Gene3D" id="2.40.40.20">
    <property type="match status" value="1"/>
</dbReference>
<dbReference type="Pfam" id="PF01568">
    <property type="entry name" value="Molydop_binding"/>
    <property type="match status" value="1"/>
</dbReference>
<gene>
    <name evidence="11" type="ORF">EYM_00785</name>
</gene>
<dbReference type="InterPro" id="IPR009010">
    <property type="entry name" value="Asp_de-COase-like_dom_sf"/>
</dbReference>
<accession>A0A0U2MAD2</accession>
<keyword evidence="8" id="KW-0408">Iron</keyword>
<dbReference type="EMBL" id="CP006867">
    <property type="protein sequence ID" value="ALU12141.1"/>
    <property type="molecule type" value="Genomic_DNA"/>
</dbReference>
<dbReference type="STRING" id="940295.EYM_00785"/>
<name>A0A0U2MAD2_9CREN</name>
<keyword evidence="4" id="KW-0500">Molybdenum</keyword>
<evidence type="ECO:0000313" key="12">
    <source>
        <dbReference type="Proteomes" id="UP000060778"/>
    </source>
</evidence>
<dbReference type="Gene3D" id="2.20.25.90">
    <property type="entry name" value="ADC-like domains"/>
    <property type="match status" value="1"/>
</dbReference>
<dbReference type="PROSITE" id="PS51669">
    <property type="entry name" value="4FE4S_MOW_BIS_MGD"/>
    <property type="match status" value="1"/>
</dbReference>
<dbReference type="KEGG" id="iis:EYM_00785"/>
<evidence type="ECO:0000256" key="7">
    <source>
        <dbReference type="ARBA" id="ARBA00023002"/>
    </source>
</evidence>
<keyword evidence="7" id="KW-0560">Oxidoreductase</keyword>
<evidence type="ECO:0000256" key="1">
    <source>
        <dbReference type="ARBA" id="ARBA00001942"/>
    </source>
</evidence>
<evidence type="ECO:0000259" key="10">
    <source>
        <dbReference type="PROSITE" id="PS51669"/>
    </source>
</evidence>
<proteinExistence type="inferred from homology"/>
<dbReference type="GO" id="GO:0051539">
    <property type="term" value="F:4 iron, 4 sulfur cluster binding"/>
    <property type="evidence" value="ECO:0007669"/>
    <property type="project" value="UniProtKB-KW"/>
</dbReference>
<dbReference type="OrthoDB" id="23466at2157"/>
<dbReference type="InterPro" id="IPR006656">
    <property type="entry name" value="Mopterin_OxRdtase"/>
</dbReference>
<evidence type="ECO:0000256" key="8">
    <source>
        <dbReference type="ARBA" id="ARBA00023004"/>
    </source>
</evidence>
<dbReference type="PANTHER" id="PTHR43742:SF9">
    <property type="entry name" value="TETRATHIONATE REDUCTASE SUBUNIT A"/>
    <property type="match status" value="1"/>
</dbReference>
<evidence type="ECO:0000256" key="4">
    <source>
        <dbReference type="ARBA" id="ARBA00022505"/>
    </source>
</evidence>
<dbReference type="InterPro" id="IPR050612">
    <property type="entry name" value="Prok_Mopterin_Oxidored"/>
</dbReference>
<keyword evidence="3" id="KW-0004">4Fe-4S</keyword>
<evidence type="ECO:0000256" key="5">
    <source>
        <dbReference type="ARBA" id="ARBA00022723"/>
    </source>
</evidence>
<evidence type="ECO:0000313" key="11">
    <source>
        <dbReference type="EMBL" id="ALU12141.1"/>
    </source>
</evidence>
<feature type="domain" description="4Fe-4S Mo/W bis-MGD-type" evidence="10">
    <location>
        <begin position="4"/>
        <end position="61"/>
    </location>
</feature>
<dbReference type="PROSITE" id="PS00932">
    <property type="entry name" value="MOLYBDOPTERIN_PROK_3"/>
    <property type="match status" value="1"/>
</dbReference>
<protein>
    <recommendedName>
        <fullName evidence="10">4Fe-4S Mo/W bis-MGD-type domain-containing protein</fullName>
    </recommendedName>
</protein>
<dbReference type="InterPro" id="IPR006657">
    <property type="entry name" value="MoPterin_dinucl-bd_dom"/>
</dbReference>
<dbReference type="Gene3D" id="3.40.50.740">
    <property type="match status" value="2"/>
</dbReference>